<dbReference type="RefSeq" id="WP_073151978.1">
    <property type="nucleotide sequence ID" value="NZ_FQVL01000001.1"/>
</dbReference>
<dbReference type="EMBL" id="FQVL01000001">
    <property type="protein sequence ID" value="SHE48962.1"/>
    <property type="molecule type" value="Genomic_DNA"/>
</dbReference>
<keyword evidence="1" id="KW-0812">Transmembrane</keyword>
<evidence type="ECO:0000313" key="3">
    <source>
        <dbReference type="Proteomes" id="UP000184476"/>
    </source>
</evidence>
<keyword evidence="3" id="KW-1185">Reference proteome</keyword>
<keyword evidence="1" id="KW-1133">Transmembrane helix</keyword>
<gene>
    <name evidence="2" type="ORF">SAMN05444392_101688</name>
</gene>
<accession>A0A1M4TX10</accession>
<sequence>MKKWILTVHMLTIIHLFVYITLVTIYWGEDTAFTKNIMHYFGISIPGFGAISMWALWYQEMKKTGKMALSVLLVAIFLVILFFVNSIIILFYPI</sequence>
<feature type="transmembrane region" description="Helical" evidence="1">
    <location>
        <begin position="69"/>
        <end position="92"/>
    </location>
</feature>
<proteinExistence type="predicted"/>
<evidence type="ECO:0000256" key="1">
    <source>
        <dbReference type="SAM" id="Phobius"/>
    </source>
</evidence>
<name>A0A1M4TX10_9BACL</name>
<evidence type="ECO:0000313" key="2">
    <source>
        <dbReference type="EMBL" id="SHE48962.1"/>
    </source>
</evidence>
<dbReference type="AlphaFoldDB" id="A0A1M4TX10"/>
<reference evidence="2 3" key="1">
    <citation type="submission" date="2016-11" db="EMBL/GenBank/DDBJ databases">
        <authorList>
            <person name="Jaros S."/>
            <person name="Januszkiewicz K."/>
            <person name="Wedrychowicz H."/>
        </authorList>
    </citation>
    <scope>NUCLEOTIDE SEQUENCE [LARGE SCALE GENOMIC DNA]</scope>
    <source>
        <strain evidence="2 3">DSM 44666</strain>
    </source>
</reference>
<protein>
    <submittedName>
        <fullName evidence="2">Uncharacterized protein</fullName>
    </submittedName>
</protein>
<dbReference type="Proteomes" id="UP000184476">
    <property type="component" value="Unassembled WGS sequence"/>
</dbReference>
<feature type="transmembrane region" description="Helical" evidence="1">
    <location>
        <begin position="7"/>
        <end position="27"/>
    </location>
</feature>
<keyword evidence="1" id="KW-0472">Membrane</keyword>
<organism evidence="2 3">
    <name type="scientific">Seinonella peptonophila</name>
    <dbReference type="NCBI Taxonomy" id="112248"/>
    <lineage>
        <taxon>Bacteria</taxon>
        <taxon>Bacillati</taxon>
        <taxon>Bacillota</taxon>
        <taxon>Bacilli</taxon>
        <taxon>Bacillales</taxon>
        <taxon>Thermoactinomycetaceae</taxon>
        <taxon>Seinonella</taxon>
    </lineage>
</organism>
<feature type="transmembrane region" description="Helical" evidence="1">
    <location>
        <begin position="39"/>
        <end position="57"/>
    </location>
</feature>